<evidence type="ECO:0000313" key="12">
    <source>
        <dbReference type="Proteomes" id="UP000295184"/>
    </source>
</evidence>
<evidence type="ECO:0000256" key="6">
    <source>
        <dbReference type="ARBA" id="ARBA00022989"/>
    </source>
</evidence>
<organism evidence="11 12">
    <name type="scientific">Allofournierella massiliensis</name>
    <dbReference type="NCBI Taxonomy" id="1650663"/>
    <lineage>
        <taxon>Bacteria</taxon>
        <taxon>Bacillati</taxon>
        <taxon>Bacillota</taxon>
        <taxon>Clostridia</taxon>
        <taxon>Eubacteriales</taxon>
        <taxon>Oscillospiraceae</taxon>
        <taxon>Allofournierella</taxon>
    </lineage>
</organism>
<dbReference type="InterPro" id="IPR001992">
    <property type="entry name" value="T2SS_GspF/T4SS_PilC_CS"/>
</dbReference>
<keyword evidence="4" id="KW-1003">Cell membrane</keyword>
<feature type="transmembrane region" description="Helical" evidence="9">
    <location>
        <begin position="319"/>
        <end position="346"/>
    </location>
</feature>
<dbReference type="AlphaFoldDB" id="A0A4V2QAV2"/>
<comment type="similarity">
    <text evidence="2 8">Belongs to the GSP F family.</text>
</comment>
<protein>
    <submittedName>
        <fullName evidence="11">Type IV pilus assembly protein PilC</fullName>
    </submittedName>
</protein>
<dbReference type="PANTHER" id="PTHR30012:SF0">
    <property type="entry name" value="TYPE II SECRETION SYSTEM PROTEIN F-RELATED"/>
    <property type="match status" value="1"/>
</dbReference>
<keyword evidence="5 8" id="KW-0812">Transmembrane</keyword>
<gene>
    <name evidence="11" type="ORF">EDD77_12636</name>
</gene>
<evidence type="ECO:0000256" key="8">
    <source>
        <dbReference type="RuleBase" id="RU003923"/>
    </source>
</evidence>
<dbReference type="OrthoDB" id="1733538at2"/>
<accession>A0A4V2QAV2</accession>
<keyword evidence="6 9" id="KW-1133">Transmembrane helix</keyword>
<evidence type="ECO:0000256" key="9">
    <source>
        <dbReference type="SAM" id="Phobius"/>
    </source>
</evidence>
<dbReference type="Pfam" id="PF00482">
    <property type="entry name" value="T2SSF"/>
    <property type="match status" value="2"/>
</dbReference>
<dbReference type="InterPro" id="IPR042094">
    <property type="entry name" value="T2SS_GspF_sf"/>
</dbReference>
<evidence type="ECO:0000256" key="3">
    <source>
        <dbReference type="ARBA" id="ARBA00022448"/>
    </source>
</evidence>
<dbReference type="Proteomes" id="UP000295184">
    <property type="component" value="Unassembled WGS sequence"/>
</dbReference>
<reference evidence="11 12" key="1">
    <citation type="submission" date="2019-03" db="EMBL/GenBank/DDBJ databases">
        <title>Genomic Encyclopedia of Type Strains, Phase IV (KMG-IV): sequencing the most valuable type-strain genomes for metagenomic binning, comparative biology and taxonomic classification.</title>
        <authorList>
            <person name="Goeker M."/>
        </authorList>
    </citation>
    <scope>NUCLEOTIDE SEQUENCE [LARGE SCALE GENOMIC DNA]</scope>
    <source>
        <strain evidence="11 12">DSM 100451</strain>
    </source>
</reference>
<keyword evidence="3 8" id="KW-0813">Transport</keyword>
<sequence length="347" mass="36199">MAKNELNSLAVSAFCESMAMMLEAGIQPDEAAALLAEDSGAGQLQQAARSMQKSLLLGESLSQAAKTCGMFPDYAVRMIAAGEVSGRTDGVLRSLARHYASQDQLQKKLKSAVFYPGVLLGLTAVILAVLVAKVLPVFTGVYQSLAGSLAGSSYGYIRFAYVVGWAALAVTLLLAAALAAGLILSRSTSGAHRLARMFEVVPFTASAARKLAVARLASALSLFLASGVDADTALTAASDMVEHQGLRAQLQACHEEMQKGKGLSTALFEQKVFEPLYGRMLISGARSGQADTVLARLSQLFTQDAQAAMDALIDSIEPILAAFLTLAVGVTLLAVMLPLIGILGSIG</sequence>
<evidence type="ECO:0000256" key="1">
    <source>
        <dbReference type="ARBA" id="ARBA00004651"/>
    </source>
</evidence>
<dbReference type="PROSITE" id="PS00874">
    <property type="entry name" value="T2SP_F"/>
    <property type="match status" value="1"/>
</dbReference>
<evidence type="ECO:0000256" key="4">
    <source>
        <dbReference type="ARBA" id="ARBA00022475"/>
    </source>
</evidence>
<feature type="transmembrane region" description="Helical" evidence="9">
    <location>
        <begin position="113"/>
        <end position="139"/>
    </location>
</feature>
<dbReference type="EMBL" id="SLUM01000026">
    <property type="protein sequence ID" value="TCL53862.1"/>
    <property type="molecule type" value="Genomic_DNA"/>
</dbReference>
<comment type="subcellular location">
    <subcellularLocation>
        <location evidence="1 8">Cell membrane</location>
        <topology evidence="1 8">Multi-pass membrane protein</topology>
    </subcellularLocation>
</comment>
<feature type="transmembrane region" description="Helical" evidence="9">
    <location>
        <begin position="159"/>
        <end position="184"/>
    </location>
</feature>
<dbReference type="RefSeq" id="WP_058962619.1">
    <property type="nucleotide sequence ID" value="NZ_CABKVM010000010.1"/>
</dbReference>
<dbReference type="PANTHER" id="PTHR30012">
    <property type="entry name" value="GENERAL SECRETION PATHWAY PROTEIN"/>
    <property type="match status" value="1"/>
</dbReference>
<dbReference type="PRINTS" id="PR00812">
    <property type="entry name" value="BCTERIALGSPF"/>
</dbReference>
<evidence type="ECO:0000256" key="5">
    <source>
        <dbReference type="ARBA" id="ARBA00022692"/>
    </source>
</evidence>
<dbReference type="InterPro" id="IPR003004">
    <property type="entry name" value="GspF/PilC"/>
</dbReference>
<feature type="domain" description="Type II secretion system protein GspF" evidence="10">
    <location>
        <begin position="14"/>
        <end position="136"/>
    </location>
</feature>
<dbReference type="InterPro" id="IPR018076">
    <property type="entry name" value="T2SS_GspF_dom"/>
</dbReference>
<dbReference type="Gene3D" id="1.20.81.30">
    <property type="entry name" value="Type II secretion system (T2SS), domain F"/>
    <property type="match status" value="2"/>
</dbReference>
<evidence type="ECO:0000256" key="2">
    <source>
        <dbReference type="ARBA" id="ARBA00005745"/>
    </source>
</evidence>
<evidence type="ECO:0000256" key="7">
    <source>
        <dbReference type="ARBA" id="ARBA00023136"/>
    </source>
</evidence>
<feature type="domain" description="Type II secretion system protein GspF" evidence="10">
    <location>
        <begin position="218"/>
        <end position="338"/>
    </location>
</feature>
<dbReference type="GO" id="GO:0005886">
    <property type="term" value="C:plasma membrane"/>
    <property type="evidence" value="ECO:0007669"/>
    <property type="project" value="UniProtKB-SubCell"/>
</dbReference>
<name>A0A4V2QAV2_9FIRM</name>
<dbReference type="GeneID" id="97382117"/>
<proteinExistence type="inferred from homology"/>
<dbReference type="STRING" id="1650663.GCA_001486665_00077"/>
<dbReference type="GO" id="GO:0009306">
    <property type="term" value="P:protein secretion"/>
    <property type="evidence" value="ECO:0007669"/>
    <property type="project" value="InterPro"/>
</dbReference>
<comment type="caution">
    <text evidence="11">The sequence shown here is derived from an EMBL/GenBank/DDBJ whole genome shotgun (WGS) entry which is preliminary data.</text>
</comment>
<evidence type="ECO:0000259" key="10">
    <source>
        <dbReference type="Pfam" id="PF00482"/>
    </source>
</evidence>
<keyword evidence="7 9" id="KW-0472">Membrane</keyword>
<evidence type="ECO:0000313" key="11">
    <source>
        <dbReference type="EMBL" id="TCL53862.1"/>
    </source>
</evidence>